<dbReference type="Pfam" id="PF13041">
    <property type="entry name" value="PPR_2"/>
    <property type="match status" value="1"/>
</dbReference>
<dbReference type="InterPro" id="IPR046960">
    <property type="entry name" value="PPR_At4g14850-like_plant"/>
</dbReference>
<dbReference type="AlphaFoldDB" id="A0A835IX88"/>
<protein>
    <recommendedName>
        <fullName evidence="5">Pentatricopeptide repeat-containing protein</fullName>
    </recommendedName>
</protein>
<dbReference type="InterPro" id="IPR002885">
    <property type="entry name" value="PPR_rpt"/>
</dbReference>
<dbReference type="PANTHER" id="PTHR47926">
    <property type="entry name" value="PENTATRICOPEPTIDE REPEAT-CONTAINING PROTEIN"/>
    <property type="match status" value="1"/>
</dbReference>
<sequence>MTFPFVLKACARLSDFQLGLKIHTHVLKADVFAKTSLLCIYARCGCLNEAHRLFNEMPTRNVVSWTAIISGYIKAGRFSEAVDSFKKMLEMELMPDSFTLVRLLS</sequence>
<comment type="caution">
    <text evidence="3">The sequence shown here is derived from an EMBL/GenBank/DDBJ whole genome shotgun (WGS) entry which is preliminary data.</text>
</comment>
<dbReference type="FunFam" id="1.25.40.10:FF:000381">
    <property type="entry name" value="Pentatricopeptide repeat-containing protein"/>
    <property type="match status" value="1"/>
</dbReference>
<dbReference type="GO" id="GO:0003723">
    <property type="term" value="F:RNA binding"/>
    <property type="evidence" value="ECO:0007669"/>
    <property type="project" value="InterPro"/>
</dbReference>
<keyword evidence="4" id="KW-1185">Reference proteome</keyword>
<feature type="repeat" description="PPR" evidence="2">
    <location>
        <begin position="61"/>
        <end position="95"/>
    </location>
</feature>
<dbReference type="Gene3D" id="1.25.40.10">
    <property type="entry name" value="Tetratricopeptide repeat domain"/>
    <property type="match status" value="1"/>
</dbReference>
<evidence type="ECO:0000256" key="2">
    <source>
        <dbReference type="PROSITE-ProRule" id="PRU00708"/>
    </source>
</evidence>
<proteinExistence type="predicted"/>
<dbReference type="InterPro" id="IPR011990">
    <property type="entry name" value="TPR-like_helical_dom_sf"/>
</dbReference>
<dbReference type="OrthoDB" id="609013at2759"/>
<gene>
    <name evidence="3" type="ORF">IFM89_017909</name>
</gene>
<organism evidence="3 4">
    <name type="scientific">Coptis chinensis</name>
    <dbReference type="NCBI Taxonomy" id="261450"/>
    <lineage>
        <taxon>Eukaryota</taxon>
        <taxon>Viridiplantae</taxon>
        <taxon>Streptophyta</taxon>
        <taxon>Embryophyta</taxon>
        <taxon>Tracheophyta</taxon>
        <taxon>Spermatophyta</taxon>
        <taxon>Magnoliopsida</taxon>
        <taxon>Ranunculales</taxon>
        <taxon>Ranunculaceae</taxon>
        <taxon>Coptidoideae</taxon>
        <taxon>Coptis</taxon>
    </lineage>
</organism>
<name>A0A835IX88_9MAGN</name>
<evidence type="ECO:0000313" key="3">
    <source>
        <dbReference type="EMBL" id="KAF9625079.1"/>
    </source>
</evidence>
<evidence type="ECO:0000313" key="4">
    <source>
        <dbReference type="Proteomes" id="UP000631114"/>
    </source>
</evidence>
<evidence type="ECO:0000256" key="1">
    <source>
        <dbReference type="ARBA" id="ARBA00022737"/>
    </source>
</evidence>
<reference evidence="3 4" key="1">
    <citation type="submission" date="2020-10" db="EMBL/GenBank/DDBJ databases">
        <title>The Coptis chinensis genome and diversification of protoberbering-type alkaloids.</title>
        <authorList>
            <person name="Wang B."/>
            <person name="Shu S."/>
            <person name="Song C."/>
            <person name="Liu Y."/>
        </authorList>
    </citation>
    <scope>NUCLEOTIDE SEQUENCE [LARGE SCALE GENOMIC DNA]</scope>
    <source>
        <strain evidence="3">HL-2020</strain>
        <tissue evidence="3">Leaf</tissue>
    </source>
</reference>
<dbReference type="GO" id="GO:0009451">
    <property type="term" value="P:RNA modification"/>
    <property type="evidence" value="ECO:0007669"/>
    <property type="project" value="InterPro"/>
</dbReference>
<dbReference type="PROSITE" id="PS51375">
    <property type="entry name" value="PPR"/>
    <property type="match status" value="1"/>
</dbReference>
<evidence type="ECO:0008006" key="5">
    <source>
        <dbReference type="Google" id="ProtNLM"/>
    </source>
</evidence>
<dbReference type="EMBL" id="JADFTS010000001">
    <property type="protein sequence ID" value="KAF9625079.1"/>
    <property type="molecule type" value="Genomic_DNA"/>
</dbReference>
<dbReference type="NCBIfam" id="TIGR00756">
    <property type="entry name" value="PPR"/>
    <property type="match status" value="2"/>
</dbReference>
<dbReference type="Proteomes" id="UP000631114">
    <property type="component" value="Unassembled WGS sequence"/>
</dbReference>
<keyword evidence="1" id="KW-0677">Repeat</keyword>
<accession>A0A835IX88</accession>